<organism evidence="1 2">
    <name type="scientific">Enterobacillus tribolii</name>
    <dbReference type="NCBI Taxonomy" id="1487935"/>
    <lineage>
        <taxon>Bacteria</taxon>
        <taxon>Pseudomonadati</taxon>
        <taxon>Pseudomonadota</taxon>
        <taxon>Gammaproteobacteria</taxon>
        <taxon>Enterobacterales</taxon>
        <taxon>Hafniaceae</taxon>
        <taxon>Enterobacillus</taxon>
    </lineage>
</organism>
<evidence type="ECO:0000313" key="2">
    <source>
        <dbReference type="Proteomes" id="UP000254848"/>
    </source>
</evidence>
<proteinExistence type="predicted"/>
<protein>
    <submittedName>
        <fullName evidence="1">Uncharacterized protein</fullName>
    </submittedName>
</protein>
<evidence type="ECO:0000313" key="1">
    <source>
        <dbReference type="EMBL" id="RDK97219.1"/>
    </source>
</evidence>
<sequence>MKQASMNDVARVTGGASSSCSVIGYSRTSNGSCTQLFQCRDKHGKVSGNYNSAVSDSYCKGK</sequence>
<comment type="caution">
    <text evidence="1">The sequence shown here is derived from an EMBL/GenBank/DDBJ whole genome shotgun (WGS) entry which is preliminary data.</text>
</comment>
<keyword evidence="2" id="KW-1185">Reference proteome</keyword>
<dbReference type="AlphaFoldDB" id="A0A370R470"/>
<dbReference type="EMBL" id="QRAP01000001">
    <property type="protein sequence ID" value="RDK97219.1"/>
    <property type="molecule type" value="Genomic_DNA"/>
</dbReference>
<accession>A0A370R470</accession>
<gene>
    <name evidence="1" type="ORF">C8D90_101664</name>
</gene>
<dbReference type="Proteomes" id="UP000254848">
    <property type="component" value="Unassembled WGS sequence"/>
</dbReference>
<reference evidence="1 2" key="1">
    <citation type="submission" date="2018-07" db="EMBL/GenBank/DDBJ databases">
        <title>Genomic Encyclopedia of Type Strains, Phase IV (KMG-IV): sequencing the most valuable type-strain genomes for metagenomic binning, comparative biology and taxonomic classification.</title>
        <authorList>
            <person name="Goeker M."/>
        </authorList>
    </citation>
    <scope>NUCLEOTIDE SEQUENCE [LARGE SCALE GENOMIC DNA]</scope>
    <source>
        <strain evidence="1 2">DSM 103736</strain>
    </source>
</reference>
<name>A0A370R470_9GAMM</name>